<accession>A0AAD8S041</accession>
<dbReference type="AlphaFoldDB" id="A0AAD8S041"/>
<evidence type="ECO:0000313" key="3">
    <source>
        <dbReference type="Proteomes" id="UP001231189"/>
    </source>
</evidence>
<evidence type="ECO:0000256" key="1">
    <source>
        <dbReference type="SAM" id="MobiDB-lite"/>
    </source>
</evidence>
<evidence type="ECO:0000313" key="2">
    <source>
        <dbReference type="EMBL" id="KAK1642463.1"/>
    </source>
</evidence>
<organism evidence="2 3">
    <name type="scientific">Lolium multiflorum</name>
    <name type="common">Italian ryegrass</name>
    <name type="synonym">Lolium perenne subsp. multiflorum</name>
    <dbReference type="NCBI Taxonomy" id="4521"/>
    <lineage>
        <taxon>Eukaryota</taxon>
        <taxon>Viridiplantae</taxon>
        <taxon>Streptophyta</taxon>
        <taxon>Embryophyta</taxon>
        <taxon>Tracheophyta</taxon>
        <taxon>Spermatophyta</taxon>
        <taxon>Magnoliopsida</taxon>
        <taxon>Liliopsida</taxon>
        <taxon>Poales</taxon>
        <taxon>Poaceae</taxon>
        <taxon>BOP clade</taxon>
        <taxon>Pooideae</taxon>
        <taxon>Poodae</taxon>
        <taxon>Poeae</taxon>
        <taxon>Poeae Chloroplast Group 2 (Poeae type)</taxon>
        <taxon>Loliodinae</taxon>
        <taxon>Loliinae</taxon>
        <taxon>Lolium</taxon>
    </lineage>
</organism>
<protein>
    <submittedName>
        <fullName evidence="2">Uncharacterized protein</fullName>
    </submittedName>
</protein>
<sequence>MVTALFDFFPKPSRVRELVCFAISSARGEPPRRFSLFADRLLHDRLRSGHDREHGRHGQCHGLSASSQFLVLVVLASSNTLVDPEFLTARELAMPQLNGARPAAVCDRLTFRCHARSKSRSFKKTVGALHWPVVAQWTASKPRTGTPAMLAGPQLRSGLLGQPTSRPGDGIPRVSTTAPEYDVATGSNQ</sequence>
<proteinExistence type="predicted"/>
<comment type="caution">
    <text evidence="2">The sequence shown here is derived from an EMBL/GenBank/DDBJ whole genome shotgun (WGS) entry which is preliminary data.</text>
</comment>
<keyword evidence="3" id="KW-1185">Reference proteome</keyword>
<reference evidence="2" key="1">
    <citation type="submission" date="2023-07" db="EMBL/GenBank/DDBJ databases">
        <title>A chromosome-level genome assembly of Lolium multiflorum.</title>
        <authorList>
            <person name="Chen Y."/>
            <person name="Copetti D."/>
            <person name="Kolliker R."/>
            <person name="Studer B."/>
        </authorList>
    </citation>
    <scope>NUCLEOTIDE SEQUENCE</scope>
    <source>
        <strain evidence="2">02402/16</strain>
        <tissue evidence="2">Leaf</tissue>
    </source>
</reference>
<name>A0AAD8S041_LOLMU</name>
<feature type="region of interest" description="Disordered" evidence="1">
    <location>
        <begin position="142"/>
        <end position="189"/>
    </location>
</feature>
<dbReference type="Proteomes" id="UP001231189">
    <property type="component" value="Unassembled WGS sequence"/>
</dbReference>
<gene>
    <name evidence="2" type="ORF">QYE76_060268</name>
</gene>
<dbReference type="EMBL" id="JAUUTY010000004">
    <property type="protein sequence ID" value="KAK1642463.1"/>
    <property type="molecule type" value="Genomic_DNA"/>
</dbReference>